<organism evidence="1 2">
    <name type="scientific">Actinomadura craniellae</name>
    <dbReference type="NCBI Taxonomy" id="2231787"/>
    <lineage>
        <taxon>Bacteria</taxon>
        <taxon>Bacillati</taxon>
        <taxon>Actinomycetota</taxon>
        <taxon>Actinomycetes</taxon>
        <taxon>Streptosporangiales</taxon>
        <taxon>Thermomonosporaceae</taxon>
        <taxon>Actinomadura</taxon>
    </lineage>
</organism>
<protein>
    <submittedName>
        <fullName evidence="1">Uncharacterized protein</fullName>
    </submittedName>
</protein>
<gene>
    <name evidence="1" type="ORF">DPM19_30060</name>
</gene>
<dbReference type="RefSeq" id="WP_111871454.1">
    <property type="nucleotide sequence ID" value="NZ_QLYX01000018.1"/>
</dbReference>
<name>A0A365GXQ3_9ACTN</name>
<dbReference type="AlphaFoldDB" id="A0A365GXQ3"/>
<dbReference type="OrthoDB" id="3481971at2"/>
<comment type="caution">
    <text evidence="1">The sequence shown here is derived from an EMBL/GenBank/DDBJ whole genome shotgun (WGS) entry which is preliminary data.</text>
</comment>
<evidence type="ECO:0000313" key="1">
    <source>
        <dbReference type="EMBL" id="RAY11548.1"/>
    </source>
</evidence>
<dbReference type="Proteomes" id="UP000251891">
    <property type="component" value="Unassembled WGS sequence"/>
</dbReference>
<dbReference type="EMBL" id="QLYX01000018">
    <property type="protein sequence ID" value="RAY11548.1"/>
    <property type="molecule type" value="Genomic_DNA"/>
</dbReference>
<evidence type="ECO:0000313" key="2">
    <source>
        <dbReference type="Proteomes" id="UP000251891"/>
    </source>
</evidence>
<sequence length="83" mass="9076">MTYAFRFTGKALSKLRGFPGDALSELARTMGRICEDPYDVMHSEPAGKDPAKRWGSFGEAGFMELTVDDTALTVTVDDLVWAG</sequence>
<reference evidence="1 2" key="1">
    <citation type="submission" date="2018-06" db="EMBL/GenBank/DDBJ databases">
        <title>Actinomadura craniellae sp. nov. isolated from marine sponge Craniella sp.</title>
        <authorList>
            <person name="Li L."/>
            <person name="Xu Q.H."/>
            <person name="Lin H.W."/>
            <person name="Lu Y.H."/>
        </authorList>
    </citation>
    <scope>NUCLEOTIDE SEQUENCE [LARGE SCALE GENOMIC DNA]</scope>
    <source>
        <strain evidence="1 2">LHW63021</strain>
    </source>
</reference>
<proteinExistence type="predicted"/>
<accession>A0A365GXQ3</accession>
<keyword evidence="2" id="KW-1185">Reference proteome</keyword>